<dbReference type="AlphaFoldDB" id="A0ABD2Y510"/>
<evidence type="ECO:0000256" key="8">
    <source>
        <dbReference type="ARBA" id="ARBA00023136"/>
    </source>
</evidence>
<dbReference type="InterPro" id="IPR036871">
    <property type="entry name" value="PX_dom_sf"/>
</dbReference>
<evidence type="ECO:0000256" key="6">
    <source>
        <dbReference type="ARBA" id="ARBA00022927"/>
    </source>
</evidence>
<dbReference type="SUPFAM" id="SSF64268">
    <property type="entry name" value="PX domain"/>
    <property type="match status" value="1"/>
</dbReference>
<feature type="compositionally biased region" description="Polar residues" evidence="11">
    <location>
        <begin position="174"/>
        <end position="187"/>
    </location>
</feature>
<evidence type="ECO:0000259" key="12">
    <source>
        <dbReference type="PROSITE" id="PS50195"/>
    </source>
</evidence>
<dbReference type="PANTHER" id="PTHR46856">
    <property type="entry name" value="PX DOMAIN-CONTAINING PROTEIN EREL1-RELATED"/>
    <property type="match status" value="1"/>
</dbReference>
<dbReference type="GO" id="GO:0015031">
    <property type="term" value="P:protein transport"/>
    <property type="evidence" value="ECO:0007669"/>
    <property type="project" value="UniProtKB-KW"/>
</dbReference>
<proteinExistence type="predicted"/>
<organism evidence="13 14">
    <name type="scientific">Cinchona calisaya</name>
    <dbReference type="NCBI Taxonomy" id="153742"/>
    <lineage>
        <taxon>Eukaryota</taxon>
        <taxon>Viridiplantae</taxon>
        <taxon>Streptophyta</taxon>
        <taxon>Embryophyta</taxon>
        <taxon>Tracheophyta</taxon>
        <taxon>Spermatophyta</taxon>
        <taxon>Magnoliopsida</taxon>
        <taxon>eudicotyledons</taxon>
        <taxon>Gunneridae</taxon>
        <taxon>Pentapetalae</taxon>
        <taxon>asterids</taxon>
        <taxon>lamiids</taxon>
        <taxon>Gentianales</taxon>
        <taxon>Rubiaceae</taxon>
        <taxon>Cinchonoideae</taxon>
        <taxon>Cinchoneae</taxon>
        <taxon>Cinchona</taxon>
    </lineage>
</organism>
<dbReference type="PANTHER" id="PTHR46856:SF1">
    <property type="entry name" value="PX DOMAIN-CONTAINING PROTEIN EREL1-RELATED"/>
    <property type="match status" value="1"/>
</dbReference>
<gene>
    <name evidence="13" type="ORF">ACH5RR_039998</name>
</gene>
<keyword evidence="5" id="KW-0967">Endosome</keyword>
<dbReference type="Proteomes" id="UP001630127">
    <property type="component" value="Unassembled WGS sequence"/>
</dbReference>
<comment type="caution">
    <text evidence="13">The sequence shown here is derived from an EMBL/GenBank/DDBJ whole genome shotgun (WGS) entry which is preliminary data.</text>
</comment>
<dbReference type="PROSITE" id="PS50195">
    <property type="entry name" value="PX"/>
    <property type="match status" value="1"/>
</dbReference>
<feature type="coiled-coil region" evidence="10">
    <location>
        <begin position="492"/>
        <end position="554"/>
    </location>
</feature>
<keyword evidence="14" id="KW-1185">Reference proteome</keyword>
<keyword evidence="3" id="KW-0813">Transport</keyword>
<keyword evidence="4" id="KW-0963">Cytoplasm</keyword>
<dbReference type="FunFam" id="3.30.1520.10:FF:000060">
    <property type="entry name" value="Phox (PX) domain-containing protein"/>
    <property type="match status" value="1"/>
</dbReference>
<evidence type="ECO:0000256" key="2">
    <source>
        <dbReference type="ARBA" id="ARBA00004514"/>
    </source>
</evidence>
<evidence type="ECO:0000256" key="3">
    <source>
        <dbReference type="ARBA" id="ARBA00022448"/>
    </source>
</evidence>
<evidence type="ECO:0000256" key="9">
    <source>
        <dbReference type="ARBA" id="ARBA00055681"/>
    </source>
</evidence>
<dbReference type="InterPro" id="IPR044588">
    <property type="entry name" value="EREX-like"/>
</dbReference>
<keyword evidence="6" id="KW-0653">Protein transport</keyword>
<dbReference type="Pfam" id="PF00787">
    <property type="entry name" value="PX"/>
    <property type="match status" value="1"/>
</dbReference>
<evidence type="ECO:0000256" key="11">
    <source>
        <dbReference type="SAM" id="MobiDB-lite"/>
    </source>
</evidence>
<dbReference type="EMBL" id="JBJUIK010000016">
    <property type="protein sequence ID" value="KAL3500905.1"/>
    <property type="molecule type" value="Genomic_DNA"/>
</dbReference>
<dbReference type="Gene3D" id="3.30.1520.10">
    <property type="entry name" value="Phox-like domain"/>
    <property type="match status" value="1"/>
</dbReference>
<evidence type="ECO:0000256" key="7">
    <source>
        <dbReference type="ARBA" id="ARBA00023054"/>
    </source>
</evidence>
<dbReference type="GO" id="GO:0010008">
    <property type="term" value="C:endosome membrane"/>
    <property type="evidence" value="ECO:0007669"/>
    <property type="project" value="UniProtKB-SubCell"/>
</dbReference>
<keyword evidence="7 10" id="KW-0175">Coiled coil</keyword>
<sequence>MQEQRRRRRQSPPKHRHDGTSPLPLGMDWSPPPKLWAGRKTVWPHDPHTGWSYCVTIPSWVVHPKSRDSDPIVFYRVLIGVQSPEGVTTVRYVLRRFNDFLKFLSALKTAFPGKNLPSSPPKGLLRMKTRALLEERRRLLEEWMTKLLSDIDISRSFVVASFLELEAVARSSFQDENQHSSANPSTHSTNSSSDIHPNSSSSPLAGSSLVISDYGNDTAYETSEIGSASLGQDNSSEVGTEDSSLDEDLTSPIDKFMKYGMSNIDEGLFMGQAILEQLKGFPKHKVHTVQTVVANDIRNEKGCHARNFSAENIGNDVSSQKGIESPNLAFPNTLRSGPIDLPRGGEVSGTAEVLGNSDLLLPDDLQWVFPQDQGQKMNRVLMTMQQRLVTAKTDMEDLISRLNQEIAVKEYLTSKVKDLEVELEATKQKSKENIGQAILVERERVTQMQWDMEDLRQKSTEMELKLNSRQNLKRDTEMKVSSSNEKGMIQELDLKRLQLEDLSRRHQELEVKSKADIKVLVKEVKSLRRAHAQLNESLKEKSEIEMHLQEEKRKNESMSSTWRNFLVKCETLCNQLQDCKVDLLNEDENFDLMDFQSSSYAFDKLAKSDDQIDLLVAEVQRLSLAVDASVLTADKTKSADDDKISINEDLMKMLVKNFVDNGRLRKQVNFVARCALRMKMLSDRNDSKVFSNNSVQNEDLDR</sequence>
<keyword evidence="8" id="KW-0472">Membrane</keyword>
<feature type="compositionally biased region" description="Polar residues" evidence="11">
    <location>
        <begin position="226"/>
        <end position="238"/>
    </location>
</feature>
<feature type="compositionally biased region" description="Acidic residues" evidence="11">
    <location>
        <begin position="239"/>
        <end position="248"/>
    </location>
</feature>
<name>A0ABD2Y510_9GENT</name>
<comment type="function">
    <text evidence="9">Acts as an effector of RABF2A and RABF2B. Involved in vacuolar transport of storage proteins. Regulates membrane trafficking to protein storage vacuoles (PSVs). Binds specifically to phosphatidylinositol 3-monophosphate (PtdIns3P).</text>
</comment>
<evidence type="ECO:0000256" key="4">
    <source>
        <dbReference type="ARBA" id="ARBA00022490"/>
    </source>
</evidence>
<evidence type="ECO:0000313" key="14">
    <source>
        <dbReference type="Proteomes" id="UP001630127"/>
    </source>
</evidence>
<evidence type="ECO:0000256" key="10">
    <source>
        <dbReference type="SAM" id="Coils"/>
    </source>
</evidence>
<evidence type="ECO:0000256" key="1">
    <source>
        <dbReference type="ARBA" id="ARBA00004481"/>
    </source>
</evidence>
<protein>
    <recommendedName>
        <fullName evidence="12">PX domain-containing protein</fullName>
    </recommendedName>
</protein>
<feature type="region of interest" description="Disordered" evidence="11">
    <location>
        <begin position="226"/>
        <end position="248"/>
    </location>
</feature>
<feature type="compositionally biased region" description="Basic residues" evidence="11">
    <location>
        <begin position="1"/>
        <end position="17"/>
    </location>
</feature>
<dbReference type="SMART" id="SM00312">
    <property type="entry name" value="PX"/>
    <property type="match status" value="1"/>
</dbReference>
<accession>A0ABD2Y510</accession>
<feature type="domain" description="PX" evidence="12">
    <location>
        <begin position="53"/>
        <end position="170"/>
    </location>
</feature>
<evidence type="ECO:0000256" key="5">
    <source>
        <dbReference type="ARBA" id="ARBA00022753"/>
    </source>
</evidence>
<dbReference type="InterPro" id="IPR001683">
    <property type="entry name" value="PX_dom"/>
</dbReference>
<reference evidence="13 14" key="1">
    <citation type="submission" date="2024-11" db="EMBL/GenBank/DDBJ databases">
        <title>A near-complete genome assembly of Cinchona calisaya.</title>
        <authorList>
            <person name="Lian D.C."/>
            <person name="Zhao X.W."/>
            <person name="Wei L."/>
        </authorList>
    </citation>
    <scope>NUCLEOTIDE SEQUENCE [LARGE SCALE GENOMIC DNA]</scope>
    <source>
        <tissue evidence="13">Nenye</tissue>
    </source>
</reference>
<comment type="subcellular location">
    <subcellularLocation>
        <location evidence="2">Cytoplasm</location>
        <location evidence="2">Cytosol</location>
    </subcellularLocation>
    <subcellularLocation>
        <location evidence="1">Endosome membrane</location>
        <topology evidence="1">Peripheral membrane protein</topology>
    </subcellularLocation>
</comment>
<feature type="region of interest" description="Disordered" evidence="11">
    <location>
        <begin position="174"/>
        <end position="207"/>
    </location>
</feature>
<evidence type="ECO:0000313" key="13">
    <source>
        <dbReference type="EMBL" id="KAL3500905.1"/>
    </source>
</evidence>
<feature type="region of interest" description="Disordered" evidence="11">
    <location>
        <begin position="1"/>
        <end position="28"/>
    </location>
</feature>
<feature type="compositionally biased region" description="Low complexity" evidence="11">
    <location>
        <begin position="188"/>
        <end position="207"/>
    </location>
</feature>
<dbReference type="GO" id="GO:0005829">
    <property type="term" value="C:cytosol"/>
    <property type="evidence" value="ECO:0007669"/>
    <property type="project" value="UniProtKB-SubCell"/>
</dbReference>